<accession>A0A2Z7ACG5</accession>
<proteinExistence type="predicted"/>
<feature type="region of interest" description="Disordered" evidence="2">
    <location>
        <begin position="235"/>
        <end position="258"/>
    </location>
</feature>
<keyword evidence="4" id="KW-1185">Reference proteome</keyword>
<dbReference type="FunFam" id="2.60.110.10:FF:000004">
    <property type="entry name" value="THAUMATIN-LIKE PROTEIN 1"/>
    <property type="match status" value="1"/>
</dbReference>
<dbReference type="PRINTS" id="PR00347">
    <property type="entry name" value="THAUMATIN"/>
</dbReference>
<evidence type="ECO:0008006" key="5">
    <source>
        <dbReference type="Google" id="ProtNLM"/>
    </source>
</evidence>
<dbReference type="EMBL" id="KV016714">
    <property type="protein sequence ID" value="KZV19311.1"/>
    <property type="molecule type" value="Genomic_DNA"/>
</dbReference>
<evidence type="ECO:0000256" key="1">
    <source>
        <dbReference type="ARBA" id="ARBA00022729"/>
    </source>
</evidence>
<evidence type="ECO:0000256" key="2">
    <source>
        <dbReference type="SAM" id="MobiDB-lite"/>
    </source>
</evidence>
<feature type="region of interest" description="Disordered" evidence="2">
    <location>
        <begin position="286"/>
        <end position="308"/>
    </location>
</feature>
<feature type="compositionally biased region" description="Polar residues" evidence="2">
    <location>
        <begin position="193"/>
        <end position="203"/>
    </location>
</feature>
<dbReference type="Proteomes" id="UP000250235">
    <property type="component" value="Unassembled WGS sequence"/>
</dbReference>
<dbReference type="InterPro" id="IPR037176">
    <property type="entry name" value="Osmotin/thaumatin-like_sf"/>
</dbReference>
<gene>
    <name evidence="3" type="ORF">F511_23808</name>
</gene>
<keyword evidence="1" id="KW-0732">Signal</keyword>
<evidence type="ECO:0000313" key="3">
    <source>
        <dbReference type="EMBL" id="KZV19311.1"/>
    </source>
</evidence>
<dbReference type="InterPro" id="IPR017949">
    <property type="entry name" value="Thaumatin_CS"/>
</dbReference>
<dbReference type="Pfam" id="PF00314">
    <property type="entry name" value="Thaumatin"/>
    <property type="match status" value="1"/>
</dbReference>
<dbReference type="AlphaFoldDB" id="A0A2Z7ACG5"/>
<name>A0A2Z7ACG5_9LAMI</name>
<dbReference type="Gene3D" id="2.60.110.10">
    <property type="entry name" value="Thaumatin"/>
    <property type="match status" value="1"/>
</dbReference>
<sequence>METTGFELPKGGSRAFQAPTGWSGRFWGRTGCTFDGSGRGSCATGDCGSGEVECNGAGSTAATLAEFTLGLGSMDFYDVSLVDGYNLPVMVDVSGGSGQCESTGCAEDLNRLCPTELRTEVGGACRSACDAYGTPEYCCRAEYGSPATCKPSTYSQVFKAACPKSYSYAYDDATSTFTCTAADYLITFCPNDPSQKSSKSSYGTPDDSGPEHGSGVGPGSGSIPEAMLADGSWHLAPTIPQKGDSTSTVEQLRPSNPVHDRNLNSFAGFLKFCEWNLLVEMVGKYSDGGDGRQRREGGEEEKGKENELKGREFSTLLGVLVVNKTFGAKKMNAPRPPIYRFFMGLNQVNGPGLGRGTGNIRFKSIVVTSS</sequence>
<dbReference type="PANTHER" id="PTHR31048">
    <property type="entry name" value="OS03G0233200 PROTEIN"/>
    <property type="match status" value="1"/>
</dbReference>
<dbReference type="PROSITE" id="PS51367">
    <property type="entry name" value="THAUMATIN_2"/>
    <property type="match status" value="1"/>
</dbReference>
<reference evidence="3 4" key="1">
    <citation type="journal article" date="2015" name="Proc. Natl. Acad. Sci. U.S.A.">
        <title>The resurrection genome of Boea hygrometrica: A blueprint for survival of dehydration.</title>
        <authorList>
            <person name="Xiao L."/>
            <person name="Yang G."/>
            <person name="Zhang L."/>
            <person name="Yang X."/>
            <person name="Zhao S."/>
            <person name="Ji Z."/>
            <person name="Zhou Q."/>
            <person name="Hu M."/>
            <person name="Wang Y."/>
            <person name="Chen M."/>
            <person name="Xu Y."/>
            <person name="Jin H."/>
            <person name="Xiao X."/>
            <person name="Hu G."/>
            <person name="Bao F."/>
            <person name="Hu Y."/>
            <person name="Wan P."/>
            <person name="Li L."/>
            <person name="Deng X."/>
            <person name="Kuang T."/>
            <person name="Xiang C."/>
            <person name="Zhu J.K."/>
            <person name="Oliver M.J."/>
            <person name="He Y."/>
        </authorList>
    </citation>
    <scope>NUCLEOTIDE SEQUENCE [LARGE SCALE GENOMIC DNA]</scope>
    <source>
        <strain evidence="4">cv. XS01</strain>
    </source>
</reference>
<protein>
    <recommendedName>
        <fullName evidence="5">Thaumatin-like protein 1</fullName>
    </recommendedName>
</protein>
<feature type="compositionally biased region" description="Basic and acidic residues" evidence="2">
    <location>
        <begin position="287"/>
        <end position="308"/>
    </location>
</feature>
<dbReference type="CDD" id="cd09218">
    <property type="entry name" value="TLP-PA"/>
    <property type="match status" value="1"/>
</dbReference>
<feature type="compositionally biased region" description="Polar residues" evidence="2">
    <location>
        <begin position="243"/>
        <end position="254"/>
    </location>
</feature>
<dbReference type="PROSITE" id="PS00316">
    <property type="entry name" value="THAUMATIN_1"/>
    <property type="match status" value="1"/>
</dbReference>
<feature type="region of interest" description="Disordered" evidence="2">
    <location>
        <begin position="193"/>
        <end position="223"/>
    </location>
</feature>
<dbReference type="InterPro" id="IPR001938">
    <property type="entry name" value="Thaumatin"/>
</dbReference>
<dbReference type="SMART" id="SM00205">
    <property type="entry name" value="THN"/>
    <property type="match status" value="1"/>
</dbReference>
<dbReference type="OrthoDB" id="430315at2759"/>
<evidence type="ECO:0000313" key="4">
    <source>
        <dbReference type="Proteomes" id="UP000250235"/>
    </source>
</evidence>
<dbReference type="SUPFAM" id="SSF49870">
    <property type="entry name" value="Osmotin, thaumatin-like protein"/>
    <property type="match status" value="1"/>
</dbReference>
<organism evidence="3 4">
    <name type="scientific">Dorcoceras hygrometricum</name>
    <dbReference type="NCBI Taxonomy" id="472368"/>
    <lineage>
        <taxon>Eukaryota</taxon>
        <taxon>Viridiplantae</taxon>
        <taxon>Streptophyta</taxon>
        <taxon>Embryophyta</taxon>
        <taxon>Tracheophyta</taxon>
        <taxon>Spermatophyta</taxon>
        <taxon>Magnoliopsida</taxon>
        <taxon>eudicotyledons</taxon>
        <taxon>Gunneridae</taxon>
        <taxon>Pentapetalae</taxon>
        <taxon>asterids</taxon>
        <taxon>lamiids</taxon>
        <taxon>Lamiales</taxon>
        <taxon>Gesneriaceae</taxon>
        <taxon>Didymocarpoideae</taxon>
        <taxon>Trichosporeae</taxon>
        <taxon>Loxocarpinae</taxon>
        <taxon>Dorcoceras</taxon>
    </lineage>
</organism>